<evidence type="ECO:0000313" key="2">
    <source>
        <dbReference type="Proteomes" id="UP000244655"/>
    </source>
</evidence>
<geneLocation type="plasmid" evidence="1 2">
    <name>pl78</name>
</geneLocation>
<dbReference type="EMBL" id="CP025786">
    <property type="protein sequence ID" value="AWG43260.1"/>
    <property type="molecule type" value="Genomic_DNA"/>
</dbReference>
<organism evidence="1 2">
    <name type="scientific">Candidatus Borreliella tachyglossi</name>
    <dbReference type="NCBI Taxonomy" id="1964448"/>
    <lineage>
        <taxon>Bacteria</taxon>
        <taxon>Pseudomonadati</taxon>
        <taxon>Spirochaetota</taxon>
        <taxon>Spirochaetia</taxon>
        <taxon>Spirochaetales</taxon>
        <taxon>Borreliaceae</taxon>
        <taxon>Borreliella</taxon>
    </lineage>
</organism>
<reference evidence="1 2" key="1">
    <citation type="submission" date="2018-01" db="EMBL/GenBank/DDBJ databases">
        <title>Genome sequence of Borrelia tachyglossi.</title>
        <authorList>
            <person name="Gofton A.W."/>
        </authorList>
    </citation>
    <scope>NUCLEOTIDE SEQUENCE [LARGE SCALE GENOMIC DNA]</scope>
    <source>
        <strain evidence="1 2">Bc-F10-1268</strain>
        <plasmid evidence="1 2">pl78</plasmid>
    </source>
</reference>
<evidence type="ECO:0000313" key="1">
    <source>
        <dbReference type="EMBL" id="AWG43260.1"/>
    </source>
</evidence>
<sequence length="270" mass="29759">MRYINIISILLVTMIVSCKAYDAIGDAIAEIQSAQKSAESIAEDIGEITGLSVDEVKALSPEELANIVEKSSGKAQKEAQGWFDEREKRKNDRRGWQVLGVWEVSDLIKDIKGLTEKFGTAFKALLGEGYGDPENIVKKKIDDAVKYMTLLDKLVGIVTTRDDNAAMEKLLKEFGESNPSFDTGIQERWKADGRFQKGGGQNDKHHIDAKKCVKGLMGDVETLFSGIKEKLDKQPADAKYKVALDSLKNSAKSISTSSGLIKSSFTLRSY</sequence>
<protein>
    <recommendedName>
        <fullName evidence="3">Lipoprotein</fullName>
    </recommendedName>
</protein>
<dbReference type="RefSeq" id="WP_108729655.1">
    <property type="nucleotide sequence ID" value="NZ_CP025786.1"/>
</dbReference>
<name>A0A2S1LYB0_9SPIR</name>
<keyword evidence="2" id="KW-1185">Reference proteome</keyword>
<keyword evidence="1" id="KW-0614">Plasmid</keyword>
<proteinExistence type="predicted"/>
<dbReference type="Proteomes" id="UP000244655">
    <property type="component" value="Plasmid pl78"/>
</dbReference>
<gene>
    <name evidence="1" type="ORF">CR532_04500</name>
</gene>
<dbReference type="PROSITE" id="PS51257">
    <property type="entry name" value="PROKAR_LIPOPROTEIN"/>
    <property type="match status" value="1"/>
</dbReference>
<evidence type="ECO:0008006" key="3">
    <source>
        <dbReference type="Google" id="ProtNLM"/>
    </source>
</evidence>
<dbReference type="AlphaFoldDB" id="A0A2S1LYB0"/>
<accession>A0A2S1LYB0</accession>